<dbReference type="RefSeq" id="WP_133531304.1">
    <property type="nucleotide sequence ID" value="NZ_SNXX01000045.1"/>
</dbReference>
<feature type="transmembrane region" description="Helical" evidence="1">
    <location>
        <begin position="35"/>
        <end position="53"/>
    </location>
</feature>
<dbReference type="Proteomes" id="UP000295176">
    <property type="component" value="Unassembled WGS sequence"/>
</dbReference>
<dbReference type="EMBL" id="SNXX01000045">
    <property type="protein sequence ID" value="TDP83060.1"/>
    <property type="molecule type" value="Genomic_DNA"/>
</dbReference>
<keyword evidence="1" id="KW-0472">Membrane</keyword>
<evidence type="ECO:0000313" key="3">
    <source>
        <dbReference type="Proteomes" id="UP000295176"/>
    </source>
</evidence>
<reference evidence="2 3" key="1">
    <citation type="submission" date="2019-03" db="EMBL/GenBank/DDBJ databases">
        <title>Subsurface microbial communities from deep shales in Ohio and West Virginia, USA.</title>
        <authorList>
            <person name="Wrighton K."/>
        </authorList>
    </citation>
    <scope>NUCLEOTIDE SEQUENCE [LARGE SCALE GENOMIC DNA]</scope>
    <source>
        <strain evidence="2 3">MSL 7</strain>
    </source>
</reference>
<keyword evidence="1" id="KW-1133">Transmembrane helix</keyword>
<evidence type="ECO:0000256" key="1">
    <source>
        <dbReference type="SAM" id="Phobius"/>
    </source>
</evidence>
<gene>
    <name evidence="2" type="ORF">C7957_1455</name>
</gene>
<comment type="caution">
    <text evidence="2">The sequence shown here is derived from an EMBL/GenBank/DDBJ whole genome shotgun (WGS) entry which is preliminary data.</text>
</comment>
<protein>
    <submittedName>
        <fullName evidence="2">Uncharacterized protein</fullName>
    </submittedName>
</protein>
<name>A0A4R6RAE2_9FIRM</name>
<evidence type="ECO:0000313" key="2">
    <source>
        <dbReference type="EMBL" id="TDP83060.1"/>
    </source>
</evidence>
<keyword evidence="1" id="KW-0812">Transmembrane</keyword>
<feature type="transmembrane region" description="Helical" evidence="1">
    <location>
        <begin position="9"/>
        <end position="29"/>
    </location>
</feature>
<dbReference type="AlphaFoldDB" id="A0A4R6RAE2"/>
<proteinExistence type="predicted"/>
<sequence>MNNEITVKSYLFSVLMVFLTAVLSIINFIASNILLFSLFIITTVIFGILLILFKPEKKIKIKYGDNTLINIG</sequence>
<organism evidence="2 3">
    <name type="scientific">Halanaerobium saccharolyticum</name>
    <dbReference type="NCBI Taxonomy" id="43595"/>
    <lineage>
        <taxon>Bacteria</taxon>
        <taxon>Bacillati</taxon>
        <taxon>Bacillota</taxon>
        <taxon>Clostridia</taxon>
        <taxon>Halanaerobiales</taxon>
        <taxon>Halanaerobiaceae</taxon>
        <taxon>Halanaerobium</taxon>
    </lineage>
</organism>
<accession>A0A4R6RAE2</accession>